<evidence type="ECO:0000256" key="3">
    <source>
        <dbReference type="ARBA" id="ARBA00022475"/>
    </source>
</evidence>
<evidence type="ECO:0000256" key="5">
    <source>
        <dbReference type="ARBA" id="ARBA00022989"/>
    </source>
</evidence>
<comment type="similarity">
    <text evidence="7">Belongs to the binding-protein-dependent transport system permease family.</text>
</comment>
<evidence type="ECO:0000256" key="1">
    <source>
        <dbReference type="ARBA" id="ARBA00004651"/>
    </source>
</evidence>
<feature type="transmembrane region" description="Helical" evidence="7">
    <location>
        <begin position="261"/>
        <end position="283"/>
    </location>
</feature>
<feature type="transmembrane region" description="Helical" evidence="7">
    <location>
        <begin position="73"/>
        <end position="95"/>
    </location>
</feature>
<evidence type="ECO:0000256" key="7">
    <source>
        <dbReference type="RuleBase" id="RU363032"/>
    </source>
</evidence>
<evidence type="ECO:0000256" key="4">
    <source>
        <dbReference type="ARBA" id="ARBA00022692"/>
    </source>
</evidence>
<keyword evidence="10" id="KW-1185">Reference proteome</keyword>
<feature type="transmembrane region" description="Helical" evidence="7">
    <location>
        <begin position="107"/>
        <end position="124"/>
    </location>
</feature>
<evidence type="ECO:0000256" key="2">
    <source>
        <dbReference type="ARBA" id="ARBA00022448"/>
    </source>
</evidence>
<accession>A0A1I5IIU7</accession>
<keyword evidence="6 7" id="KW-0472">Membrane</keyword>
<dbReference type="Proteomes" id="UP000198806">
    <property type="component" value="Unassembled WGS sequence"/>
</dbReference>
<feature type="transmembrane region" description="Helical" evidence="7">
    <location>
        <begin position="12"/>
        <end position="39"/>
    </location>
</feature>
<dbReference type="PANTHER" id="PTHR30193:SF37">
    <property type="entry name" value="INNER MEMBRANE ABC TRANSPORTER PERMEASE PROTEIN YCJO"/>
    <property type="match status" value="1"/>
</dbReference>
<feature type="transmembrane region" description="Helical" evidence="7">
    <location>
        <begin position="157"/>
        <end position="181"/>
    </location>
</feature>
<gene>
    <name evidence="9" type="ORF">SAMN04489757_14512</name>
</gene>
<keyword evidence="4 7" id="KW-0812">Transmembrane</keyword>
<dbReference type="PANTHER" id="PTHR30193">
    <property type="entry name" value="ABC TRANSPORTER PERMEASE PROTEIN"/>
    <property type="match status" value="1"/>
</dbReference>
<evidence type="ECO:0000313" key="9">
    <source>
        <dbReference type="EMBL" id="SFO60021.1"/>
    </source>
</evidence>
<dbReference type="OrthoDB" id="42781at2"/>
<dbReference type="RefSeq" id="WP_091688506.1">
    <property type="nucleotide sequence ID" value="NZ_BAABFM010000054.1"/>
</dbReference>
<dbReference type="GO" id="GO:0055085">
    <property type="term" value="P:transmembrane transport"/>
    <property type="evidence" value="ECO:0007669"/>
    <property type="project" value="InterPro"/>
</dbReference>
<dbReference type="InterPro" id="IPR000515">
    <property type="entry name" value="MetI-like"/>
</dbReference>
<feature type="transmembrane region" description="Helical" evidence="7">
    <location>
        <begin position="202"/>
        <end position="223"/>
    </location>
</feature>
<dbReference type="InterPro" id="IPR051393">
    <property type="entry name" value="ABC_transporter_permease"/>
</dbReference>
<keyword evidence="5 7" id="KW-1133">Transmembrane helix</keyword>
<reference evidence="9 10" key="1">
    <citation type="submission" date="2016-10" db="EMBL/GenBank/DDBJ databases">
        <authorList>
            <person name="de Groot N.N."/>
        </authorList>
    </citation>
    <scope>NUCLEOTIDE SEQUENCE [LARGE SCALE GENOMIC DNA]</scope>
    <source>
        <strain evidence="9 10">DSM 1283</strain>
    </source>
</reference>
<sequence length="297" mass="33040">MDKMLGKKRYIAIFVMPALLLFLCFVVAPLVVTGIYSLFEYDGIGTMKFLGLSNYIELFTKDRYFPKALTNSLVLAGASIFIQIPLSLLLAIILARGIKGEKAFRTIYFVPVVISSMVIGQLWMKIFNSQYGLLNIIIGFFTGEKFEYSWLSTPSTAFIATVIPAVWQYIGYHMLIFYAGIKSIPTDYYEAAKIDGASNGQVSLKITLPLLTPVIKTCLLFALTGSFRAFDLIYVMTGGGPNHASEVPGTLMYSSLFRRGLYGYGSAQAFFIVIECLVFSYVISRLFKKAEENASVI</sequence>
<dbReference type="GO" id="GO:0005886">
    <property type="term" value="C:plasma membrane"/>
    <property type="evidence" value="ECO:0007669"/>
    <property type="project" value="UniProtKB-SubCell"/>
</dbReference>
<evidence type="ECO:0000313" key="10">
    <source>
        <dbReference type="Proteomes" id="UP000198806"/>
    </source>
</evidence>
<dbReference type="PROSITE" id="PS50928">
    <property type="entry name" value="ABC_TM1"/>
    <property type="match status" value="1"/>
</dbReference>
<organism evidence="9 10">
    <name type="scientific">Anaerocolumna aminovalerica</name>
    <dbReference type="NCBI Taxonomy" id="1527"/>
    <lineage>
        <taxon>Bacteria</taxon>
        <taxon>Bacillati</taxon>
        <taxon>Bacillota</taxon>
        <taxon>Clostridia</taxon>
        <taxon>Lachnospirales</taxon>
        <taxon>Lachnospiraceae</taxon>
        <taxon>Anaerocolumna</taxon>
    </lineage>
</organism>
<dbReference type="STRING" id="1527.SAMN04489757_14512"/>
<keyword evidence="2 7" id="KW-0813">Transport</keyword>
<dbReference type="SUPFAM" id="SSF161098">
    <property type="entry name" value="MetI-like"/>
    <property type="match status" value="1"/>
</dbReference>
<dbReference type="EMBL" id="FOWD01000045">
    <property type="protein sequence ID" value="SFO60021.1"/>
    <property type="molecule type" value="Genomic_DNA"/>
</dbReference>
<evidence type="ECO:0000259" key="8">
    <source>
        <dbReference type="PROSITE" id="PS50928"/>
    </source>
</evidence>
<feature type="domain" description="ABC transmembrane type-1" evidence="8">
    <location>
        <begin position="69"/>
        <end position="283"/>
    </location>
</feature>
<dbReference type="InterPro" id="IPR035906">
    <property type="entry name" value="MetI-like_sf"/>
</dbReference>
<dbReference type="CDD" id="cd06261">
    <property type="entry name" value="TM_PBP2"/>
    <property type="match status" value="1"/>
</dbReference>
<keyword evidence="3" id="KW-1003">Cell membrane</keyword>
<dbReference type="Gene3D" id="1.10.3720.10">
    <property type="entry name" value="MetI-like"/>
    <property type="match status" value="1"/>
</dbReference>
<name>A0A1I5IIU7_9FIRM</name>
<evidence type="ECO:0000256" key="6">
    <source>
        <dbReference type="ARBA" id="ARBA00023136"/>
    </source>
</evidence>
<comment type="subcellular location">
    <subcellularLocation>
        <location evidence="1 7">Cell membrane</location>
        <topology evidence="1 7">Multi-pass membrane protein</topology>
    </subcellularLocation>
</comment>
<dbReference type="AlphaFoldDB" id="A0A1I5IIU7"/>
<protein>
    <submittedName>
        <fullName evidence="9">Carbohydrate ABC transporter membrane protein 1, CUT1 family</fullName>
    </submittedName>
</protein>
<proteinExistence type="inferred from homology"/>
<dbReference type="Pfam" id="PF00528">
    <property type="entry name" value="BPD_transp_1"/>
    <property type="match status" value="1"/>
</dbReference>